<reference evidence="2 3" key="1">
    <citation type="submission" date="2019-01" db="EMBL/GenBank/DDBJ databases">
        <authorList>
            <person name="Chen W.-M."/>
        </authorList>
    </citation>
    <scope>NUCLEOTIDE SEQUENCE [LARGE SCALE GENOMIC DNA]</scope>
    <source>
        <strain evidence="2 3">YBJ-36</strain>
    </source>
</reference>
<evidence type="ECO:0000313" key="3">
    <source>
        <dbReference type="Proteomes" id="UP000282759"/>
    </source>
</evidence>
<dbReference type="SUPFAM" id="SSF49464">
    <property type="entry name" value="Carboxypeptidase regulatory domain-like"/>
    <property type="match status" value="1"/>
</dbReference>
<keyword evidence="1" id="KW-0732">Signal</keyword>
<keyword evidence="3" id="KW-1185">Reference proteome</keyword>
<accession>A0A3S2V284</accession>
<comment type="caution">
    <text evidence="2">The sequence shown here is derived from an EMBL/GenBank/DDBJ whole genome shotgun (WGS) entry which is preliminary data.</text>
</comment>
<feature type="chain" id="PRO_5018732173" description="DUF4476 domain-containing protein" evidence="1">
    <location>
        <begin position="30"/>
        <end position="256"/>
    </location>
</feature>
<proteinExistence type="predicted"/>
<name>A0A3S2V284_9SPHI</name>
<dbReference type="Proteomes" id="UP000282759">
    <property type="component" value="Unassembled WGS sequence"/>
</dbReference>
<sequence length="256" mass="29106">MLKLTQKVSFISVMKLWGILLLCSTSALAQQKVEGIVFDRESKERIAQVIVRNTSTSQSVYNNLKAEFSIKAKTGDVIIFKKDGYYADTITVKDNQTLAIYLKRSGIQLKQVDITAKAFTPESKLEATKRDYTKIYGPAANPDFLTTSPYGGAGIGIDALYNAFSRSGRNAERLKEIIERDYEQDVIDYRYNRTIVGSITGLTGDKLTDFMQKFRPSYYFVTTASDYEFARRIRTDFRRYSRNPDGYGPQTFQPSK</sequence>
<organism evidence="2 3">
    <name type="scientific">Mucilaginibacter limnophilus</name>
    <dbReference type="NCBI Taxonomy" id="1932778"/>
    <lineage>
        <taxon>Bacteria</taxon>
        <taxon>Pseudomonadati</taxon>
        <taxon>Bacteroidota</taxon>
        <taxon>Sphingobacteriia</taxon>
        <taxon>Sphingobacteriales</taxon>
        <taxon>Sphingobacteriaceae</taxon>
        <taxon>Mucilaginibacter</taxon>
    </lineage>
</organism>
<evidence type="ECO:0000313" key="2">
    <source>
        <dbReference type="EMBL" id="RVU01313.1"/>
    </source>
</evidence>
<feature type="signal peptide" evidence="1">
    <location>
        <begin position="1"/>
        <end position="29"/>
    </location>
</feature>
<evidence type="ECO:0000256" key="1">
    <source>
        <dbReference type="SAM" id="SignalP"/>
    </source>
</evidence>
<dbReference type="InterPro" id="IPR008969">
    <property type="entry name" value="CarboxyPept-like_regulatory"/>
</dbReference>
<gene>
    <name evidence="2" type="ORF">EOD41_04935</name>
</gene>
<dbReference type="EMBL" id="SACK01000002">
    <property type="protein sequence ID" value="RVU01313.1"/>
    <property type="molecule type" value="Genomic_DNA"/>
</dbReference>
<dbReference type="RefSeq" id="WP_127703688.1">
    <property type="nucleotide sequence ID" value="NZ_SACK01000002.1"/>
</dbReference>
<protein>
    <recommendedName>
        <fullName evidence="4">DUF4476 domain-containing protein</fullName>
    </recommendedName>
</protein>
<evidence type="ECO:0008006" key="4">
    <source>
        <dbReference type="Google" id="ProtNLM"/>
    </source>
</evidence>
<dbReference type="OrthoDB" id="714262at2"/>
<dbReference type="AlphaFoldDB" id="A0A3S2V284"/>